<evidence type="ECO:0000313" key="3">
    <source>
        <dbReference type="EMBL" id="PNI88945.1"/>
    </source>
</evidence>
<sequence length="215" mass="25049">MPSQNYDLPQKKQEKMTKFQEAVTFKDVAVVFSREELRLLDLTQRKLYRDVMVENFKNLVAVGSKHQNKMETLQKFALKYLSNQELSCWQIWKQVASELTRCLQGKSSQLLQGDSIQVSENENNIMNPKGDSSIYIENQEFPFWRTQHSCGNTYLSESQIQSRGKQIDVKNNLHIHEDFMKKSPFHEHIKTDTEPKPCKGNEYGKIISDGSNQKL</sequence>
<reference evidence="3 4" key="1">
    <citation type="submission" date="2017-12" db="EMBL/GenBank/DDBJ databases">
        <title>High-resolution comparative analysis of great ape genomes.</title>
        <authorList>
            <person name="Pollen A."/>
            <person name="Hastie A."/>
            <person name="Hormozdiari F."/>
            <person name="Dougherty M."/>
            <person name="Liu R."/>
            <person name="Chaisson M."/>
            <person name="Hoppe E."/>
            <person name="Hill C."/>
            <person name="Pang A."/>
            <person name="Hillier L."/>
            <person name="Baker C."/>
            <person name="Armstrong J."/>
            <person name="Shendure J."/>
            <person name="Paten B."/>
            <person name="Wilson R."/>
            <person name="Chao H."/>
            <person name="Schneider V."/>
            <person name="Ventura M."/>
            <person name="Kronenberg Z."/>
            <person name="Murali S."/>
            <person name="Gordon D."/>
            <person name="Cantsilieris S."/>
            <person name="Munson K."/>
            <person name="Nelson B."/>
            <person name="Raja A."/>
            <person name="Underwood J."/>
            <person name="Diekhans M."/>
            <person name="Fiddes I."/>
            <person name="Haussler D."/>
            <person name="Eichler E."/>
        </authorList>
    </citation>
    <scope>NUCLEOTIDE SEQUENCE [LARGE SCALE GENOMIC DNA]</scope>
    <source>
        <strain evidence="3">Yerkes chimp pedigree #C0471</strain>
    </source>
</reference>
<evidence type="ECO:0000256" key="1">
    <source>
        <dbReference type="SAM" id="MobiDB-lite"/>
    </source>
</evidence>
<dbReference type="SUPFAM" id="SSF109640">
    <property type="entry name" value="KRAB domain (Kruppel-associated box)"/>
    <property type="match status" value="1"/>
</dbReference>
<dbReference type="PANTHER" id="PTHR23232:SF156">
    <property type="entry name" value="KRAB DOMAIN-CONTAINING PROTEIN"/>
    <property type="match status" value="1"/>
</dbReference>
<dbReference type="PROSITE" id="PS50805">
    <property type="entry name" value="KRAB"/>
    <property type="match status" value="1"/>
</dbReference>
<feature type="region of interest" description="Disordered" evidence="1">
    <location>
        <begin position="191"/>
        <end position="215"/>
    </location>
</feature>
<dbReference type="InterPro" id="IPR036051">
    <property type="entry name" value="KRAB_dom_sf"/>
</dbReference>
<dbReference type="Gene3D" id="6.10.140.140">
    <property type="match status" value="1"/>
</dbReference>
<dbReference type="GO" id="GO:0006355">
    <property type="term" value="P:regulation of DNA-templated transcription"/>
    <property type="evidence" value="ECO:0007669"/>
    <property type="project" value="InterPro"/>
</dbReference>
<comment type="caution">
    <text evidence="3">The sequence shown here is derived from an EMBL/GenBank/DDBJ whole genome shotgun (WGS) entry which is preliminary data.</text>
</comment>
<dbReference type="InterPro" id="IPR001909">
    <property type="entry name" value="KRAB"/>
</dbReference>
<dbReference type="Pfam" id="PF01352">
    <property type="entry name" value="KRAB"/>
    <property type="match status" value="1"/>
</dbReference>
<dbReference type="AlphaFoldDB" id="A0A2J8PY52"/>
<evidence type="ECO:0000259" key="2">
    <source>
        <dbReference type="PROSITE" id="PS50805"/>
    </source>
</evidence>
<gene>
    <name evidence="3" type="ORF">CK820_G0049377</name>
</gene>
<feature type="domain" description="KRAB" evidence="2">
    <location>
        <begin position="23"/>
        <end position="101"/>
    </location>
</feature>
<dbReference type="InterPro" id="IPR050169">
    <property type="entry name" value="Krueppel_C2H2_ZnF"/>
</dbReference>
<accession>A0A2J8PY52</accession>
<dbReference type="EMBL" id="NBAG03000106">
    <property type="protein sequence ID" value="PNI88945.1"/>
    <property type="molecule type" value="Genomic_DNA"/>
</dbReference>
<proteinExistence type="predicted"/>
<dbReference type="PANTHER" id="PTHR23232">
    <property type="entry name" value="KRAB DOMAIN C2H2 ZINC FINGER"/>
    <property type="match status" value="1"/>
</dbReference>
<protein>
    <submittedName>
        <fullName evidence="3">ZNF227 isoform 10</fullName>
    </submittedName>
</protein>
<name>A0A2J8PY52_PANTR</name>
<evidence type="ECO:0000313" key="4">
    <source>
        <dbReference type="Proteomes" id="UP000236370"/>
    </source>
</evidence>
<dbReference type="CDD" id="cd07765">
    <property type="entry name" value="KRAB_A-box"/>
    <property type="match status" value="1"/>
</dbReference>
<feature type="non-terminal residue" evidence="3">
    <location>
        <position position="215"/>
    </location>
</feature>
<dbReference type="SMART" id="SM00349">
    <property type="entry name" value="KRAB"/>
    <property type="match status" value="1"/>
</dbReference>
<organism evidence="3 4">
    <name type="scientific">Pan troglodytes</name>
    <name type="common">Chimpanzee</name>
    <dbReference type="NCBI Taxonomy" id="9598"/>
    <lineage>
        <taxon>Eukaryota</taxon>
        <taxon>Metazoa</taxon>
        <taxon>Chordata</taxon>
        <taxon>Craniata</taxon>
        <taxon>Vertebrata</taxon>
        <taxon>Euteleostomi</taxon>
        <taxon>Mammalia</taxon>
        <taxon>Eutheria</taxon>
        <taxon>Euarchontoglires</taxon>
        <taxon>Primates</taxon>
        <taxon>Haplorrhini</taxon>
        <taxon>Catarrhini</taxon>
        <taxon>Hominidae</taxon>
        <taxon>Pan</taxon>
    </lineage>
</organism>
<dbReference type="Proteomes" id="UP000236370">
    <property type="component" value="Unassembled WGS sequence"/>
</dbReference>